<dbReference type="GO" id="GO:0005634">
    <property type="term" value="C:nucleus"/>
    <property type="evidence" value="ECO:0007669"/>
    <property type="project" value="InterPro"/>
</dbReference>
<dbReference type="Ensembl" id="ENSPMET00000001846.1">
    <property type="protein sequence ID" value="ENSPMEP00000008806.1"/>
    <property type="gene ID" value="ENSPMEG00000010611.1"/>
</dbReference>
<sequence length="402" mass="46010">MAAQVDLLRAKVNDERIRDSYDRFIKEKKKKKKRDLSPTADKRERFEKEAKKVKLHHHHNHHTDKHVLHIHHHHHHHGHHHHGLTNGTKKSLQPAFPAQKRAVPPQPPALFTFTPLKVVKAQPQELKDKHREKEHKLKLKKENSEANVKLPELKKKKELVPNNENGKSLTLEEYLLKKKKKKKKHRDDDQGAKKVRHLHTKAVQTVCTGLGADLTVPVNPEAKLEPVDNCPPYIQALKMGRTPFLSHQDHYIRSSCLQTGTRYGRFIHEEKQPNGGGSVLHAYADELACLSPAEMDGFAREFLELTFAEKPKGAAVYALTVIHGAASYLPDFLDYFAFNFPNTPVKMEILGKKDIETTTISNFHSQVRRGGGKRSLVLTSYIVGFLFSFFLIQESSFFCCCF</sequence>
<accession>A0A3B3X190</accession>
<evidence type="ECO:0000313" key="5">
    <source>
        <dbReference type="Proteomes" id="UP000261480"/>
    </source>
</evidence>
<feature type="transmembrane region" description="Helical" evidence="3">
    <location>
        <begin position="375"/>
        <end position="392"/>
    </location>
</feature>
<evidence type="ECO:0000256" key="2">
    <source>
        <dbReference type="SAM" id="MobiDB-lite"/>
    </source>
</evidence>
<protein>
    <recommendedName>
        <fullName evidence="6">Round spermatid basic protein 1</fullName>
    </recommendedName>
</protein>
<comment type="similarity">
    <text evidence="1">Belongs to the round spermatid basic protein 1 family.</text>
</comment>
<evidence type="ECO:0000256" key="3">
    <source>
        <dbReference type="SAM" id="Phobius"/>
    </source>
</evidence>
<feature type="compositionally biased region" description="Basic and acidic residues" evidence="2">
    <location>
        <begin position="125"/>
        <end position="144"/>
    </location>
</feature>
<evidence type="ECO:0000256" key="1">
    <source>
        <dbReference type="ARBA" id="ARBA00010560"/>
    </source>
</evidence>
<organism evidence="4 5">
    <name type="scientific">Poecilia mexicana</name>
    <dbReference type="NCBI Taxonomy" id="48701"/>
    <lineage>
        <taxon>Eukaryota</taxon>
        <taxon>Metazoa</taxon>
        <taxon>Chordata</taxon>
        <taxon>Craniata</taxon>
        <taxon>Vertebrata</taxon>
        <taxon>Euteleostomi</taxon>
        <taxon>Actinopterygii</taxon>
        <taxon>Neopterygii</taxon>
        <taxon>Teleostei</taxon>
        <taxon>Neoteleostei</taxon>
        <taxon>Acanthomorphata</taxon>
        <taxon>Ovalentaria</taxon>
        <taxon>Atherinomorphae</taxon>
        <taxon>Cyprinodontiformes</taxon>
        <taxon>Poeciliidae</taxon>
        <taxon>Poeciliinae</taxon>
        <taxon>Poecilia</taxon>
    </lineage>
</organism>
<dbReference type="AlphaFoldDB" id="A0A3B3X190"/>
<evidence type="ECO:0000313" key="4">
    <source>
        <dbReference type="Ensembl" id="ENSPMEP00000008806.1"/>
    </source>
</evidence>
<reference evidence="4" key="1">
    <citation type="submission" date="2025-08" db="UniProtKB">
        <authorList>
            <consortium name="Ensembl"/>
        </authorList>
    </citation>
    <scope>IDENTIFICATION</scope>
</reference>
<feature type="region of interest" description="Disordered" evidence="2">
    <location>
        <begin position="27"/>
        <end position="102"/>
    </location>
</feature>
<dbReference type="PANTHER" id="PTHR13354">
    <property type="entry name" value="ROUND SPERMATID BASIC PROTEIN 1"/>
    <property type="match status" value="1"/>
</dbReference>
<dbReference type="InterPro" id="IPR026306">
    <property type="entry name" value="RSBN1/Dpy-2/CEP530"/>
</dbReference>
<feature type="compositionally biased region" description="Basic residues" evidence="2">
    <location>
        <begin position="53"/>
        <end position="83"/>
    </location>
</feature>
<keyword evidence="3" id="KW-0472">Membrane</keyword>
<keyword evidence="5" id="KW-1185">Reference proteome</keyword>
<keyword evidence="3" id="KW-1133">Transmembrane helix</keyword>
<feature type="compositionally biased region" description="Basic and acidic residues" evidence="2">
    <location>
        <begin position="40"/>
        <end position="52"/>
    </location>
</feature>
<keyword evidence="3" id="KW-0812">Transmembrane</keyword>
<evidence type="ECO:0008006" key="6">
    <source>
        <dbReference type="Google" id="ProtNLM"/>
    </source>
</evidence>
<dbReference type="Proteomes" id="UP000261480">
    <property type="component" value="Unplaced"/>
</dbReference>
<reference evidence="4" key="2">
    <citation type="submission" date="2025-09" db="UniProtKB">
        <authorList>
            <consortium name="Ensembl"/>
        </authorList>
    </citation>
    <scope>IDENTIFICATION</scope>
</reference>
<proteinExistence type="inferred from homology"/>
<dbReference type="PANTHER" id="PTHR13354:SF8">
    <property type="entry name" value="LYSINE-SPECIFIC DEMETHYLASE 9"/>
    <property type="match status" value="1"/>
</dbReference>
<feature type="region of interest" description="Disordered" evidence="2">
    <location>
        <begin position="122"/>
        <end position="145"/>
    </location>
</feature>
<name>A0A3B3X190_9TELE</name>